<dbReference type="EC" id="2.7.7.60" evidence="7"/>
<dbReference type="PROSITE" id="PS01295">
    <property type="entry name" value="ISPD"/>
    <property type="match status" value="1"/>
</dbReference>
<dbReference type="PANTHER" id="PTHR32125">
    <property type="entry name" value="2-C-METHYL-D-ERYTHRITOL 4-PHOSPHATE CYTIDYLYLTRANSFERASE, CHLOROPLASTIC"/>
    <property type="match status" value="1"/>
</dbReference>
<comment type="caution">
    <text evidence="7">Lacks conserved residue(s) required for the propagation of feature annotation.</text>
</comment>
<evidence type="ECO:0000256" key="5">
    <source>
        <dbReference type="ARBA" id="ARBA00022695"/>
    </source>
</evidence>
<dbReference type="GO" id="GO:0050518">
    <property type="term" value="F:2-C-methyl-D-erythritol 4-phosphate cytidylyltransferase activity"/>
    <property type="evidence" value="ECO:0007669"/>
    <property type="project" value="UniProtKB-UniRule"/>
</dbReference>
<evidence type="ECO:0000256" key="2">
    <source>
        <dbReference type="ARBA" id="ARBA00004787"/>
    </source>
</evidence>
<keyword evidence="4 7" id="KW-0808">Transferase</keyword>
<dbReference type="GO" id="GO:0019288">
    <property type="term" value="P:isopentenyl diphosphate biosynthetic process, methylerythritol 4-phosphate pathway"/>
    <property type="evidence" value="ECO:0007669"/>
    <property type="project" value="UniProtKB-UniRule"/>
</dbReference>
<dbReference type="Pfam" id="PF01128">
    <property type="entry name" value="IspD"/>
    <property type="match status" value="1"/>
</dbReference>
<comment type="catalytic activity">
    <reaction evidence="1 7">
        <text>2-C-methyl-D-erythritol 4-phosphate + CTP + H(+) = 4-CDP-2-C-methyl-D-erythritol + diphosphate</text>
        <dbReference type="Rhea" id="RHEA:13429"/>
        <dbReference type="ChEBI" id="CHEBI:15378"/>
        <dbReference type="ChEBI" id="CHEBI:33019"/>
        <dbReference type="ChEBI" id="CHEBI:37563"/>
        <dbReference type="ChEBI" id="CHEBI:57823"/>
        <dbReference type="ChEBI" id="CHEBI:58262"/>
        <dbReference type="EC" id="2.7.7.60"/>
    </reaction>
</comment>
<dbReference type="InterPro" id="IPR050088">
    <property type="entry name" value="IspD/TarI_cytidylyltransf_bact"/>
</dbReference>
<feature type="site" description="Positions MEP for the nucleophilic attack" evidence="7">
    <location>
        <position position="140"/>
    </location>
</feature>
<keyword evidence="6 7" id="KW-0414">Isoprene biosynthesis</keyword>
<comment type="pathway">
    <text evidence="2 7">Isoprenoid biosynthesis; isopentenyl diphosphate biosynthesis via DXP pathway; isopentenyl diphosphate from 1-deoxy-D-xylulose 5-phosphate: step 2/6.</text>
</comment>
<dbReference type="InterPro" id="IPR029044">
    <property type="entry name" value="Nucleotide-diphossugar_trans"/>
</dbReference>
<protein>
    <recommendedName>
        <fullName evidence="7">2-C-methyl-D-erythritol 4-phosphate cytidylyltransferase</fullName>
        <ecNumber evidence="7">2.7.7.60</ecNumber>
    </recommendedName>
    <alternativeName>
        <fullName evidence="7">4-diphosphocytidyl-2C-methyl-D-erythritol synthase</fullName>
    </alternativeName>
    <alternativeName>
        <fullName evidence="7">MEP cytidylyltransferase</fullName>
        <shortName evidence="7">MCT</shortName>
    </alternativeName>
</protein>
<dbReference type="Proteomes" id="UP001329915">
    <property type="component" value="Chromosome"/>
</dbReference>
<dbReference type="EMBL" id="CP121694">
    <property type="protein sequence ID" value="WRO20390.1"/>
    <property type="molecule type" value="Genomic_DNA"/>
</dbReference>
<dbReference type="InterPro" id="IPR018294">
    <property type="entry name" value="ISPD_synthase_CS"/>
</dbReference>
<proteinExistence type="inferred from homology"/>
<dbReference type="HAMAP" id="MF_00108">
    <property type="entry name" value="IspD"/>
    <property type="match status" value="1"/>
</dbReference>
<evidence type="ECO:0000313" key="9">
    <source>
        <dbReference type="Proteomes" id="UP001329915"/>
    </source>
</evidence>
<name>A0AAU0UJQ9_9FIRM</name>
<keyword evidence="5 7" id="KW-0548">Nucleotidyltransferase</keyword>
<dbReference type="AlphaFoldDB" id="A0AAU0UJQ9"/>
<keyword evidence="9" id="KW-1185">Reference proteome</keyword>
<sequence length="214" mass="23608">MKSNVNKQFISLKGKPVLAHTLEKFERSPLINDIIVVVRDKEIELCRSAVLDKHAFKKIKALVAGGDERVHSVAKGLAQCSEDTDLVVVHDGARPLLTLSLLQRVLEKALECGAAIAAVHVKDCIKEVGDEGHVRQTLERSCLWAAQTPQAFRYSVLKEAYDKALPDVVYDDAMLVELCQGDVRVVEGDYRNIKVTTPADLKIAAVMMEESACE</sequence>
<dbReference type="RefSeq" id="WP_366923289.1">
    <property type="nucleotide sequence ID" value="NZ_CP121694.1"/>
</dbReference>
<evidence type="ECO:0000256" key="6">
    <source>
        <dbReference type="ARBA" id="ARBA00023229"/>
    </source>
</evidence>
<comment type="function">
    <text evidence="7">Catalyzes the formation of 4-diphosphocytidyl-2-C-methyl-D-erythritol from CTP and 2-C-methyl-D-erythritol 4-phosphate (MEP).</text>
</comment>
<dbReference type="CDD" id="cd02516">
    <property type="entry name" value="CDP-ME_synthetase"/>
    <property type="match status" value="1"/>
</dbReference>
<dbReference type="FunFam" id="3.90.550.10:FF:000003">
    <property type="entry name" value="2-C-methyl-D-erythritol 4-phosphate cytidylyltransferase"/>
    <property type="match status" value="1"/>
</dbReference>
<comment type="similarity">
    <text evidence="3 7">Belongs to the IspD/TarI cytidylyltransferase family. IspD subfamily.</text>
</comment>
<feature type="site" description="Transition state stabilizer" evidence="7">
    <location>
        <position position="7"/>
    </location>
</feature>
<evidence type="ECO:0000256" key="1">
    <source>
        <dbReference type="ARBA" id="ARBA00001282"/>
    </source>
</evidence>
<dbReference type="PANTHER" id="PTHR32125:SF4">
    <property type="entry name" value="2-C-METHYL-D-ERYTHRITOL 4-PHOSPHATE CYTIDYLYLTRANSFERASE, CHLOROPLASTIC"/>
    <property type="match status" value="1"/>
</dbReference>
<dbReference type="InterPro" id="IPR034683">
    <property type="entry name" value="IspD/TarI"/>
</dbReference>
<evidence type="ECO:0000313" key="8">
    <source>
        <dbReference type="EMBL" id="WRO20390.1"/>
    </source>
</evidence>
<evidence type="ECO:0000256" key="3">
    <source>
        <dbReference type="ARBA" id="ARBA00009789"/>
    </source>
</evidence>
<organism evidence="8 9">
    <name type="scientific">Metallumcola ferriviriculae</name>
    <dbReference type="NCBI Taxonomy" id="3039180"/>
    <lineage>
        <taxon>Bacteria</taxon>
        <taxon>Bacillati</taxon>
        <taxon>Bacillota</taxon>
        <taxon>Clostridia</taxon>
        <taxon>Neomoorellales</taxon>
        <taxon>Desulfitibacteraceae</taxon>
        <taxon>Metallumcola</taxon>
    </lineage>
</organism>
<dbReference type="Gene3D" id="3.90.550.10">
    <property type="entry name" value="Spore Coat Polysaccharide Biosynthesis Protein SpsA, Chain A"/>
    <property type="match status" value="1"/>
</dbReference>
<accession>A0AAU0UJQ9</accession>
<dbReference type="NCBIfam" id="TIGR00453">
    <property type="entry name" value="ispD"/>
    <property type="match status" value="1"/>
</dbReference>
<gene>
    <name evidence="7 8" type="primary">ispD</name>
    <name evidence="8" type="ORF">MFMK1_000152</name>
</gene>
<dbReference type="KEGG" id="dbc:MFMK1_000152"/>
<reference evidence="8 9" key="1">
    <citation type="submission" date="2023-04" db="EMBL/GenBank/DDBJ databases">
        <authorList>
            <person name="Hsu D."/>
        </authorList>
    </citation>
    <scope>NUCLEOTIDE SEQUENCE [LARGE SCALE GENOMIC DNA]</scope>
    <source>
        <strain evidence="8 9">MK1</strain>
    </source>
</reference>
<dbReference type="SUPFAM" id="SSF53448">
    <property type="entry name" value="Nucleotide-diphospho-sugar transferases"/>
    <property type="match status" value="1"/>
</dbReference>
<evidence type="ECO:0000256" key="4">
    <source>
        <dbReference type="ARBA" id="ARBA00022679"/>
    </source>
</evidence>
<dbReference type="InterPro" id="IPR001228">
    <property type="entry name" value="IspD"/>
</dbReference>
<evidence type="ECO:0000256" key="7">
    <source>
        <dbReference type="HAMAP-Rule" id="MF_00108"/>
    </source>
</evidence>
<feature type="site" description="Positions MEP for the nucleophilic attack" evidence="7">
    <location>
        <position position="194"/>
    </location>
</feature>